<reference evidence="2 3" key="1">
    <citation type="submission" date="2024-01" db="EMBL/GenBank/DDBJ databases">
        <title>A telomere-to-telomere, gap-free genome of sweet tea (Lithocarpus litseifolius).</title>
        <authorList>
            <person name="Zhou J."/>
        </authorList>
    </citation>
    <scope>NUCLEOTIDE SEQUENCE [LARGE SCALE GENOMIC DNA]</scope>
    <source>
        <strain evidence="2">Zhou-2022a</strain>
        <tissue evidence="2">Leaf</tissue>
    </source>
</reference>
<sequence length="401" mass="45629">MTTLLGDHICNIEEEEYWNACQHTLKSLYELRASDGDEEDGTAPTDDEDESDDKSESSSDNSSSDSGHDDDDSSTNSDDNSSRSYDSPNGGDDWDEPPIDKEDEDADLFYEEYDSDVDYYDHNIEDDVEANKWSDTDWSDITNVSSRSGLRYDKHGREVPELGSYYDSKPSSLTPHIEEEDNIDARLAALDQKPMVQSLRIMTLGNAERNEERMEESVPEHLPQPTDLGSRGKQDQFDEWINSIERLDAVVTTDMEVEEEEAIDYMDVDPTILIPREERAYWEPPTIMEATTELKNWAWERADHPMEDSVRKIKIVKTVTFAKKIKTAEIVTLAKNIVSVPIESISTRVSIPVKSVCDSFPVEYVESIEFVKNSFPFNMISDSAYLLALNGFIFEIGRKNS</sequence>
<feature type="compositionally biased region" description="Acidic residues" evidence="1">
    <location>
        <begin position="36"/>
        <end position="53"/>
    </location>
</feature>
<accession>A0AAW2BEX5</accession>
<evidence type="ECO:0000256" key="1">
    <source>
        <dbReference type="SAM" id="MobiDB-lite"/>
    </source>
</evidence>
<feature type="compositionally biased region" description="Low complexity" evidence="1">
    <location>
        <begin position="74"/>
        <end position="87"/>
    </location>
</feature>
<keyword evidence="3" id="KW-1185">Reference proteome</keyword>
<feature type="compositionally biased region" description="Acidic residues" evidence="1">
    <location>
        <begin position="92"/>
        <end position="107"/>
    </location>
</feature>
<comment type="caution">
    <text evidence="2">The sequence shown here is derived from an EMBL/GenBank/DDBJ whole genome shotgun (WGS) entry which is preliminary data.</text>
</comment>
<evidence type="ECO:0000313" key="2">
    <source>
        <dbReference type="EMBL" id="KAK9984534.1"/>
    </source>
</evidence>
<dbReference type="Proteomes" id="UP001459277">
    <property type="component" value="Unassembled WGS sequence"/>
</dbReference>
<proteinExistence type="predicted"/>
<gene>
    <name evidence="2" type="ORF">SO802_034059</name>
</gene>
<dbReference type="AlphaFoldDB" id="A0AAW2BEX5"/>
<evidence type="ECO:0000313" key="3">
    <source>
        <dbReference type="Proteomes" id="UP001459277"/>
    </source>
</evidence>
<feature type="region of interest" description="Disordered" evidence="1">
    <location>
        <begin position="212"/>
        <end position="233"/>
    </location>
</feature>
<feature type="region of interest" description="Disordered" evidence="1">
    <location>
        <begin position="32"/>
        <end position="107"/>
    </location>
</feature>
<organism evidence="2 3">
    <name type="scientific">Lithocarpus litseifolius</name>
    <dbReference type="NCBI Taxonomy" id="425828"/>
    <lineage>
        <taxon>Eukaryota</taxon>
        <taxon>Viridiplantae</taxon>
        <taxon>Streptophyta</taxon>
        <taxon>Embryophyta</taxon>
        <taxon>Tracheophyta</taxon>
        <taxon>Spermatophyta</taxon>
        <taxon>Magnoliopsida</taxon>
        <taxon>eudicotyledons</taxon>
        <taxon>Gunneridae</taxon>
        <taxon>Pentapetalae</taxon>
        <taxon>rosids</taxon>
        <taxon>fabids</taxon>
        <taxon>Fagales</taxon>
        <taxon>Fagaceae</taxon>
        <taxon>Lithocarpus</taxon>
    </lineage>
</organism>
<dbReference type="EMBL" id="JAZDWU010000012">
    <property type="protein sequence ID" value="KAK9984534.1"/>
    <property type="molecule type" value="Genomic_DNA"/>
</dbReference>
<protein>
    <submittedName>
        <fullName evidence="2">Uncharacterized protein</fullName>
    </submittedName>
</protein>
<name>A0AAW2BEX5_9ROSI</name>